<dbReference type="PROSITE" id="PS50043">
    <property type="entry name" value="HTH_LUXR_2"/>
    <property type="match status" value="1"/>
</dbReference>
<dbReference type="PANTHER" id="PTHR44688">
    <property type="entry name" value="DNA-BINDING TRANSCRIPTIONAL ACTIVATOR DEVR_DOSR"/>
    <property type="match status" value="1"/>
</dbReference>
<dbReference type="Gene3D" id="1.10.10.10">
    <property type="entry name" value="Winged helix-like DNA-binding domain superfamily/Winged helix DNA-binding domain"/>
    <property type="match status" value="1"/>
</dbReference>
<feature type="region of interest" description="Disordered" evidence="4">
    <location>
        <begin position="248"/>
        <end position="317"/>
    </location>
</feature>
<dbReference type="PRINTS" id="PR00038">
    <property type="entry name" value="HTHLUXR"/>
</dbReference>
<keyword evidence="3" id="KW-0804">Transcription</keyword>
<dbReference type="Pfam" id="PF13191">
    <property type="entry name" value="AAA_16"/>
    <property type="match status" value="1"/>
</dbReference>
<dbReference type="InterPro" id="IPR000792">
    <property type="entry name" value="Tscrpt_reg_LuxR_C"/>
</dbReference>
<keyword evidence="1" id="KW-0805">Transcription regulation</keyword>
<feature type="domain" description="HTH luxR-type" evidence="5">
    <location>
        <begin position="311"/>
        <end position="376"/>
    </location>
</feature>
<reference evidence="6 7" key="1">
    <citation type="submission" date="2021-01" db="EMBL/GenBank/DDBJ databases">
        <title>Whole genome shotgun sequence of Verrucosispora andamanensis NBRC 109075.</title>
        <authorList>
            <person name="Komaki H."/>
            <person name="Tamura T."/>
        </authorList>
    </citation>
    <scope>NUCLEOTIDE SEQUENCE [LARGE SCALE GENOMIC DNA]</scope>
    <source>
        <strain evidence="6 7">NBRC 109075</strain>
    </source>
</reference>
<name>A0ABQ4HRU8_9ACTN</name>
<dbReference type="InterPro" id="IPR041664">
    <property type="entry name" value="AAA_16"/>
</dbReference>
<evidence type="ECO:0000256" key="2">
    <source>
        <dbReference type="ARBA" id="ARBA00023125"/>
    </source>
</evidence>
<proteinExistence type="predicted"/>
<evidence type="ECO:0000256" key="1">
    <source>
        <dbReference type="ARBA" id="ARBA00023015"/>
    </source>
</evidence>
<dbReference type="SMART" id="SM00421">
    <property type="entry name" value="HTH_LUXR"/>
    <property type="match status" value="1"/>
</dbReference>
<dbReference type="InterPro" id="IPR016032">
    <property type="entry name" value="Sig_transdc_resp-reg_C-effctor"/>
</dbReference>
<organism evidence="6 7">
    <name type="scientific">Micromonospora andamanensis</name>
    <dbReference type="NCBI Taxonomy" id="1287068"/>
    <lineage>
        <taxon>Bacteria</taxon>
        <taxon>Bacillati</taxon>
        <taxon>Actinomycetota</taxon>
        <taxon>Actinomycetes</taxon>
        <taxon>Micromonosporales</taxon>
        <taxon>Micromonosporaceae</taxon>
        <taxon>Micromonospora</taxon>
    </lineage>
</organism>
<dbReference type="SUPFAM" id="SSF52540">
    <property type="entry name" value="P-loop containing nucleoside triphosphate hydrolases"/>
    <property type="match status" value="1"/>
</dbReference>
<dbReference type="Proteomes" id="UP000647017">
    <property type="component" value="Unassembled WGS sequence"/>
</dbReference>
<keyword evidence="2" id="KW-0238">DNA-binding</keyword>
<gene>
    <name evidence="6" type="ORF">Van01_15840</name>
</gene>
<comment type="caution">
    <text evidence="6">The sequence shown here is derived from an EMBL/GenBank/DDBJ whole genome shotgun (WGS) entry which is preliminary data.</text>
</comment>
<keyword evidence="7" id="KW-1185">Reference proteome</keyword>
<sequence>MVGRAGELAELDRAWSSVVAGRRRSPAVAVVTGGPGVGKSLLVAAALDGFTPRPEVVLSGTARVHSPAPYDWLAAALSGRETTRLDLPADALAWLAQQPTAPRERYAPGTLLRLAVRTVRVLVGAGPAVLVVEDLHALDPASLNLVGELATADGLPALLVVATRPAARAVSPELAGRTLARLCGVRGVVRQHLGPLRPAEVAEVLTQVYANPRPELVHEVWRRTDGNPYALTELLAAHAGQDLDALLVPAGSPVPPGSDPALSPSRPAVPAVPASRFAGPESGPGRLARRRAAPESGSAPRSASQSGAGPTSPPPVCLTGREVEVLECLVAGMSNKQVARALGISVRTVTVHVSNLLRKTGTASRTEVALWAVRQRPTPQAVDHEVVAGASAYPPQ</sequence>
<evidence type="ECO:0000313" key="6">
    <source>
        <dbReference type="EMBL" id="GIJ08370.1"/>
    </source>
</evidence>
<accession>A0ABQ4HRU8</accession>
<protein>
    <recommendedName>
        <fullName evidence="5">HTH luxR-type domain-containing protein</fullName>
    </recommendedName>
</protein>
<dbReference type="InterPro" id="IPR027417">
    <property type="entry name" value="P-loop_NTPase"/>
</dbReference>
<dbReference type="Pfam" id="PF00196">
    <property type="entry name" value="GerE"/>
    <property type="match status" value="1"/>
</dbReference>
<dbReference type="PANTHER" id="PTHR44688:SF16">
    <property type="entry name" value="DNA-BINDING TRANSCRIPTIONAL ACTIVATOR DEVR_DOSR"/>
    <property type="match status" value="1"/>
</dbReference>
<dbReference type="EMBL" id="BOOZ01000006">
    <property type="protein sequence ID" value="GIJ08370.1"/>
    <property type="molecule type" value="Genomic_DNA"/>
</dbReference>
<evidence type="ECO:0000256" key="3">
    <source>
        <dbReference type="ARBA" id="ARBA00023163"/>
    </source>
</evidence>
<feature type="compositionally biased region" description="Polar residues" evidence="4">
    <location>
        <begin position="299"/>
        <end position="309"/>
    </location>
</feature>
<feature type="compositionally biased region" description="Low complexity" evidence="4">
    <location>
        <begin position="260"/>
        <end position="278"/>
    </location>
</feature>
<dbReference type="PROSITE" id="PS00622">
    <property type="entry name" value="HTH_LUXR_1"/>
    <property type="match status" value="1"/>
</dbReference>
<evidence type="ECO:0000259" key="5">
    <source>
        <dbReference type="PROSITE" id="PS50043"/>
    </source>
</evidence>
<dbReference type="InterPro" id="IPR036388">
    <property type="entry name" value="WH-like_DNA-bd_sf"/>
</dbReference>
<evidence type="ECO:0000313" key="7">
    <source>
        <dbReference type="Proteomes" id="UP000647017"/>
    </source>
</evidence>
<evidence type="ECO:0000256" key="4">
    <source>
        <dbReference type="SAM" id="MobiDB-lite"/>
    </source>
</evidence>
<dbReference type="CDD" id="cd06170">
    <property type="entry name" value="LuxR_C_like"/>
    <property type="match status" value="1"/>
</dbReference>
<dbReference type="SUPFAM" id="SSF46894">
    <property type="entry name" value="C-terminal effector domain of the bipartite response regulators"/>
    <property type="match status" value="1"/>
</dbReference>